<organism evidence="2 3">
    <name type="scientific">Citreimonas salinaria</name>
    <dbReference type="NCBI Taxonomy" id="321339"/>
    <lineage>
        <taxon>Bacteria</taxon>
        <taxon>Pseudomonadati</taxon>
        <taxon>Pseudomonadota</taxon>
        <taxon>Alphaproteobacteria</taxon>
        <taxon>Rhodobacterales</taxon>
        <taxon>Roseobacteraceae</taxon>
        <taxon>Citreimonas</taxon>
    </lineage>
</organism>
<protein>
    <recommendedName>
        <fullName evidence="1">DUF2383 domain-containing protein</fullName>
    </recommendedName>
</protein>
<dbReference type="EMBL" id="FNPF01000007">
    <property type="protein sequence ID" value="SDY40285.1"/>
    <property type="molecule type" value="Genomic_DNA"/>
</dbReference>
<dbReference type="SUPFAM" id="SSF47240">
    <property type="entry name" value="Ferritin-like"/>
    <property type="match status" value="1"/>
</dbReference>
<dbReference type="InterPro" id="IPR012347">
    <property type="entry name" value="Ferritin-like"/>
</dbReference>
<feature type="domain" description="DUF2383" evidence="1">
    <location>
        <begin position="11"/>
        <end position="113"/>
    </location>
</feature>
<dbReference type="STRING" id="321339.SAMN05444340_10790"/>
<name>A0A1H3JL77_9RHOB</name>
<dbReference type="InterPro" id="IPR009078">
    <property type="entry name" value="Ferritin-like_SF"/>
</dbReference>
<reference evidence="2 3" key="1">
    <citation type="submission" date="2016-10" db="EMBL/GenBank/DDBJ databases">
        <authorList>
            <person name="de Groot N.N."/>
        </authorList>
    </citation>
    <scope>NUCLEOTIDE SEQUENCE [LARGE SCALE GENOMIC DNA]</scope>
    <source>
        <strain evidence="2 3">DSM 26880</strain>
    </source>
</reference>
<sequence>MVTTVGTSSDFNKLIENFIILEHDAIAAYDAVIERLEKPEFKAKIAEFKGDHERHMTELKSMATRNGVDIPGKGDMKQMLTTGKVAFADMVGDDGSILMAMASNENDTVGAYENGKDNDCVPAEDRAVFTRAYKDELRHKEWMETTARTV</sequence>
<dbReference type="OrthoDB" id="7166292at2"/>
<evidence type="ECO:0000313" key="3">
    <source>
        <dbReference type="Proteomes" id="UP000199286"/>
    </source>
</evidence>
<dbReference type="InterPro" id="IPR019052">
    <property type="entry name" value="DUF2383"/>
</dbReference>
<gene>
    <name evidence="2" type="ORF">SAMN05444340_10790</name>
</gene>
<evidence type="ECO:0000313" key="2">
    <source>
        <dbReference type="EMBL" id="SDY40285.1"/>
    </source>
</evidence>
<keyword evidence="3" id="KW-1185">Reference proteome</keyword>
<dbReference type="Pfam" id="PF09537">
    <property type="entry name" value="DUF2383"/>
    <property type="match status" value="1"/>
</dbReference>
<dbReference type="Gene3D" id="1.20.1260.10">
    <property type="match status" value="1"/>
</dbReference>
<accession>A0A1H3JL77</accession>
<proteinExistence type="predicted"/>
<dbReference type="Proteomes" id="UP000199286">
    <property type="component" value="Unassembled WGS sequence"/>
</dbReference>
<evidence type="ECO:0000259" key="1">
    <source>
        <dbReference type="Pfam" id="PF09537"/>
    </source>
</evidence>
<dbReference type="RefSeq" id="WP_089883111.1">
    <property type="nucleotide sequence ID" value="NZ_FNPF01000007.1"/>
</dbReference>
<dbReference type="AlphaFoldDB" id="A0A1H3JL77"/>
<dbReference type="CDD" id="cd00657">
    <property type="entry name" value="Ferritin_like"/>
    <property type="match status" value="1"/>
</dbReference>